<gene>
    <name evidence="1" type="ORF">D0T90_09110</name>
</gene>
<dbReference type="KEGG" id="naq:D0T90_09110"/>
<dbReference type="RefSeq" id="WP_123794812.1">
    <property type="nucleotide sequence ID" value="NZ_CP031699.1"/>
</dbReference>
<evidence type="ECO:0000313" key="1">
    <source>
        <dbReference type="EMBL" id="QEY24604.1"/>
    </source>
</evidence>
<dbReference type="AlphaFoldDB" id="A0A5P3MSQ1"/>
<name>A0A5P3MSQ1_NEIAN</name>
<reference evidence="1 2" key="1">
    <citation type="submission" date="2018-08" db="EMBL/GenBank/DDBJ databases">
        <title>Neisseria animalis ATCC 49930 complete genome.</title>
        <authorList>
            <person name="Veseli I.A."/>
            <person name="Mascarenhas dos Santos A.C."/>
            <person name="Buttler R."/>
            <person name="Pombert J.-F."/>
        </authorList>
    </citation>
    <scope>NUCLEOTIDE SEQUENCE [LARGE SCALE GENOMIC DNA]</scope>
    <source>
        <strain evidence="1 2">ATCC 49930</strain>
    </source>
</reference>
<dbReference type="EMBL" id="CP031699">
    <property type="protein sequence ID" value="QEY24604.1"/>
    <property type="molecule type" value="Genomic_DNA"/>
</dbReference>
<evidence type="ECO:0000313" key="2">
    <source>
        <dbReference type="Proteomes" id="UP000325536"/>
    </source>
</evidence>
<sequence>MEQLIGLALLLCVTAGVCSKLIQNRPSAKTASLPEDWQQQLQAAYRQGFADGIKHAKTIPHGKIS</sequence>
<accession>A0A5P3MSQ1</accession>
<protein>
    <submittedName>
        <fullName evidence="1">Uncharacterized protein</fullName>
    </submittedName>
</protein>
<dbReference type="Proteomes" id="UP000325536">
    <property type="component" value="Chromosome"/>
</dbReference>
<proteinExistence type="predicted"/>
<keyword evidence="2" id="KW-1185">Reference proteome</keyword>
<organism evidence="1 2">
    <name type="scientific">Neisseria animalis</name>
    <dbReference type="NCBI Taxonomy" id="492"/>
    <lineage>
        <taxon>Bacteria</taxon>
        <taxon>Pseudomonadati</taxon>
        <taxon>Pseudomonadota</taxon>
        <taxon>Betaproteobacteria</taxon>
        <taxon>Neisseriales</taxon>
        <taxon>Neisseriaceae</taxon>
        <taxon>Neisseria</taxon>
    </lineage>
</organism>